<evidence type="ECO:0000259" key="6">
    <source>
        <dbReference type="Pfam" id="PF14237"/>
    </source>
</evidence>
<gene>
    <name evidence="7" type="ORF">IAB88_01575</name>
</gene>
<proteinExistence type="predicted"/>
<accession>A0A9D9NJD0</accession>
<dbReference type="Pfam" id="PF14237">
    <property type="entry name" value="GYF_2"/>
    <property type="match status" value="1"/>
</dbReference>
<evidence type="ECO:0000313" key="8">
    <source>
        <dbReference type="Proteomes" id="UP000823598"/>
    </source>
</evidence>
<feature type="domain" description="GYF" evidence="6">
    <location>
        <begin position="3"/>
        <end position="36"/>
    </location>
</feature>
<dbReference type="Pfam" id="PF04505">
    <property type="entry name" value="CD225"/>
    <property type="match status" value="1"/>
</dbReference>
<evidence type="ECO:0000256" key="3">
    <source>
        <dbReference type="ARBA" id="ARBA00022989"/>
    </source>
</evidence>
<dbReference type="InterPro" id="IPR051423">
    <property type="entry name" value="CD225/Dispanin"/>
</dbReference>
<feature type="transmembrane region" description="Helical" evidence="5">
    <location>
        <begin position="147"/>
        <end position="170"/>
    </location>
</feature>
<dbReference type="InterPro" id="IPR025640">
    <property type="entry name" value="GYF_2"/>
</dbReference>
<evidence type="ECO:0000256" key="2">
    <source>
        <dbReference type="ARBA" id="ARBA00022692"/>
    </source>
</evidence>
<feature type="transmembrane region" description="Helical" evidence="5">
    <location>
        <begin position="191"/>
        <end position="216"/>
    </location>
</feature>
<dbReference type="Proteomes" id="UP000823598">
    <property type="component" value="Unassembled WGS sequence"/>
</dbReference>
<reference evidence="7" key="1">
    <citation type="submission" date="2020-10" db="EMBL/GenBank/DDBJ databases">
        <authorList>
            <person name="Gilroy R."/>
        </authorList>
    </citation>
    <scope>NUCLEOTIDE SEQUENCE</scope>
    <source>
        <strain evidence="7">6919</strain>
    </source>
</reference>
<protein>
    <submittedName>
        <fullName evidence="7">CD225/dispanin family protein</fullName>
    </submittedName>
</protein>
<sequence>MDGPFTFDELKSLDINHSTKIWYKELKEWTEIADTPVFQLIFGNCKESTETQDAPVSHTEIPYRNEEIPEEQDSAEYTGKETPINLPPVFNRDEYMSQKYQTPQTQPHINPQEAFENAFIQGYHKGLEEGKQLEKETDTSKCPPTNLVWAILSTILCCLPIGVVAIVYASKVSNHFYNNNYLKAKKASDRALYWSLASMIVWMVTQPILSALSLLFGSI</sequence>
<comment type="caution">
    <text evidence="7">The sequence shown here is derived from an EMBL/GenBank/DDBJ whole genome shotgun (WGS) entry which is preliminary data.</text>
</comment>
<name>A0A9D9NJD0_9BACT</name>
<keyword evidence="2 5" id="KW-0812">Transmembrane</keyword>
<dbReference type="AlphaFoldDB" id="A0A9D9NJD0"/>
<dbReference type="PANTHER" id="PTHR14948">
    <property type="entry name" value="NG5"/>
    <property type="match status" value="1"/>
</dbReference>
<organism evidence="7 8">
    <name type="scientific">Candidatus Limisoma faecipullorum</name>
    <dbReference type="NCBI Taxonomy" id="2840854"/>
    <lineage>
        <taxon>Bacteria</taxon>
        <taxon>Pseudomonadati</taxon>
        <taxon>Bacteroidota</taxon>
        <taxon>Bacteroidia</taxon>
        <taxon>Bacteroidales</taxon>
        <taxon>Candidatus Limisoma</taxon>
    </lineage>
</organism>
<evidence type="ECO:0000256" key="1">
    <source>
        <dbReference type="ARBA" id="ARBA00004370"/>
    </source>
</evidence>
<dbReference type="EMBL" id="JADIMC010000019">
    <property type="protein sequence ID" value="MBO8475666.1"/>
    <property type="molecule type" value="Genomic_DNA"/>
</dbReference>
<reference evidence="7" key="2">
    <citation type="journal article" date="2021" name="PeerJ">
        <title>Extensive microbial diversity within the chicken gut microbiome revealed by metagenomics and culture.</title>
        <authorList>
            <person name="Gilroy R."/>
            <person name="Ravi A."/>
            <person name="Getino M."/>
            <person name="Pursley I."/>
            <person name="Horton D.L."/>
            <person name="Alikhan N.F."/>
            <person name="Baker D."/>
            <person name="Gharbi K."/>
            <person name="Hall N."/>
            <person name="Watson M."/>
            <person name="Adriaenssens E.M."/>
            <person name="Foster-Nyarko E."/>
            <person name="Jarju S."/>
            <person name="Secka A."/>
            <person name="Antonio M."/>
            <person name="Oren A."/>
            <person name="Chaudhuri R.R."/>
            <person name="La Ragione R."/>
            <person name="Hildebrand F."/>
            <person name="Pallen M.J."/>
        </authorList>
    </citation>
    <scope>NUCLEOTIDE SEQUENCE</scope>
    <source>
        <strain evidence="7">6919</strain>
    </source>
</reference>
<dbReference type="GO" id="GO:0016020">
    <property type="term" value="C:membrane"/>
    <property type="evidence" value="ECO:0007669"/>
    <property type="project" value="UniProtKB-SubCell"/>
</dbReference>
<comment type="subcellular location">
    <subcellularLocation>
        <location evidence="1">Membrane</location>
    </subcellularLocation>
</comment>
<evidence type="ECO:0000256" key="4">
    <source>
        <dbReference type="ARBA" id="ARBA00023136"/>
    </source>
</evidence>
<dbReference type="PANTHER" id="PTHR14948:SF44">
    <property type="entry name" value="PROLINE-RICH TRANSMEMBRANE PROTEIN 1-LIKE"/>
    <property type="match status" value="1"/>
</dbReference>
<evidence type="ECO:0000256" key="5">
    <source>
        <dbReference type="SAM" id="Phobius"/>
    </source>
</evidence>
<dbReference type="InterPro" id="IPR007593">
    <property type="entry name" value="CD225/Dispanin_fam"/>
</dbReference>
<keyword evidence="4 5" id="KW-0472">Membrane</keyword>
<evidence type="ECO:0000313" key="7">
    <source>
        <dbReference type="EMBL" id="MBO8475666.1"/>
    </source>
</evidence>
<keyword evidence="3 5" id="KW-1133">Transmembrane helix</keyword>